<reference evidence="1 2" key="1">
    <citation type="journal article" date="2020" name="Cell">
        <title>Large-Scale Comparative Analyses of Tick Genomes Elucidate Their Genetic Diversity and Vector Capacities.</title>
        <authorList>
            <consortium name="Tick Genome and Microbiome Consortium (TIGMIC)"/>
            <person name="Jia N."/>
            <person name="Wang J."/>
            <person name="Shi W."/>
            <person name="Du L."/>
            <person name="Sun Y."/>
            <person name="Zhan W."/>
            <person name="Jiang J.F."/>
            <person name="Wang Q."/>
            <person name="Zhang B."/>
            <person name="Ji P."/>
            <person name="Bell-Sakyi L."/>
            <person name="Cui X.M."/>
            <person name="Yuan T.T."/>
            <person name="Jiang B.G."/>
            <person name="Yang W.F."/>
            <person name="Lam T.T."/>
            <person name="Chang Q.C."/>
            <person name="Ding S.J."/>
            <person name="Wang X.J."/>
            <person name="Zhu J.G."/>
            <person name="Ruan X.D."/>
            <person name="Zhao L."/>
            <person name="Wei J.T."/>
            <person name="Ye R.Z."/>
            <person name="Que T.C."/>
            <person name="Du C.H."/>
            <person name="Zhou Y.H."/>
            <person name="Cheng J.X."/>
            <person name="Dai P.F."/>
            <person name="Guo W.B."/>
            <person name="Han X.H."/>
            <person name="Huang E.J."/>
            <person name="Li L.F."/>
            <person name="Wei W."/>
            <person name="Gao Y.C."/>
            <person name="Liu J.Z."/>
            <person name="Shao H.Z."/>
            <person name="Wang X."/>
            <person name="Wang C.C."/>
            <person name="Yang T.C."/>
            <person name="Huo Q.B."/>
            <person name="Li W."/>
            <person name="Chen H.Y."/>
            <person name="Chen S.E."/>
            <person name="Zhou L.G."/>
            <person name="Ni X.B."/>
            <person name="Tian J.H."/>
            <person name="Sheng Y."/>
            <person name="Liu T."/>
            <person name="Pan Y.S."/>
            <person name="Xia L.Y."/>
            <person name="Li J."/>
            <person name="Zhao F."/>
            <person name="Cao W.C."/>
        </authorList>
    </citation>
    <scope>NUCLEOTIDE SEQUENCE [LARGE SCALE GENOMIC DNA]</scope>
    <source>
        <strain evidence="1">Iper-2018</strain>
    </source>
</reference>
<comment type="caution">
    <text evidence="1">The sequence shown here is derived from an EMBL/GenBank/DDBJ whole genome shotgun (WGS) entry which is preliminary data.</text>
</comment>
<proteinExistence type="predicted"/>
<dbReference type="EMBL" id="JABSTQ010011142">
    <property type="protein sequence ID" value="KAG0414845.1"/>
    <property type="molecule type" value="Genomic_DNA"/>
</dbReference>
<dbReference type="Proteomes" id="UP000805193">
    <property type="component" value="Unassembled WGS sequence"/>
</dbReference>
<protein>
    <submittedName>
        <fullName evidence="1">Uncharacterized protein</fullName>
    </submittedName>
</protein>
<name>A0AC60P629_IXOPE</name>
<evidence type="ECO:0000313" key="2">
    <source>
        <dbReference type="Proteomes" id="UP000805193"/>
    </source>
</evidence>
<sequence length="707" mass="74520">MGSPWHLLALLLLLTSLAPTLHHCAYAIAVPPVTESALAPPVRGVTGRARTSDAPNATEDSGALEQRGVDGAAAWDALEMDEARSTVTPDQPVLGQSSVVDAWGPAALGNVSAGTPRKSEEAVAVTEDDARNRTGARLTARPSLDGPRHSTLRDDESSFESSETFPPVTMSGDSSQDQVRNADAPTRAVTSLDDSVLEEGISRTTAFPEEARVSDISPAPNTTGGVVAQHLPSSQEIRPLETASPEVLDVSTEDSGNGSRQRPADTSTEEPYGVSEPQAPPATSSSGEVTTARRATDQEEETFANTSVPIATSVEVEASAPPNGTFVLEEEGLWVHLVSTQTATGPAVDRTEERQLPAATTPAESFVEDSEVPSPGKSTTSLESAAVGDDAPTTIPARDLDAVETSSSRKESAAETNFTEDAAPTNRPYSVGLTTHLPAPAPPCVPLEPPRGLTHEFRLVFRTASEFSWERVEALERRIQGFLRDGPCPRRFARTAFALGPPHVLSWTDPSANATWCDRASVEALLRTMRSESGRPTPAITRAFYPEFLISSVELQLRGACASEAGAFPVVAAVVGATLLAALLAGLLAVLCRYLRPRSRRLDVTPAGDSFDLKQRRPTLLPGEAGRASADGTPRKAPRAPFVVDTDFCYINPNFLEVARPSPPAPPYRPEPPPHGPRSAPGGPDDLASSSSGVESDPSAGEATDAS</sequence>
<evidence type="ECO:0000313" key="1">
    <source>
        <dbReference type="EMBL" id="KAG0414845.1"/>
    </source>
</evidence>
<organism evidence="1 2">
    <name type="scientific">Ixodes persulcatus</name>
    <name type="common">Taiga tick</name>
    <dbReference type="NCBI Taxonomy" id="34615"/>
    <lineage>
        <taxon>Eukaryota</taxon>
        <taxon>Metazoa</taxon>
        <taxon>Ecdysozoa</taxon>
        <taxon>Arthropoda</taxon>
        <taxon>Chelicerata</taxon>
        <taxon>Arachnida</taxon>
        <taxon>Acari</taxon>
        <taxon>Parasitiformes</taxon>
        <taxon>Ixodida</taxon>
        <taxon>Ixodoidea</taxon>
        <taxon>Ixodidae</taxon>
        <taxon>Ixodinae</taxon>
        <taxon>Ixodes</taxon>
    </lineage>
</organism>
<accession>A0AC60P629</accession>
<gene>
    <name evidence="1" type="ORF">HPB47_007987</name>
</gene>
<keyword evidence="2" id="KW-1185">Reference proteome</keyword>